<dbReference type="Proteomes" id="UP001374535">
    <property type="component" value="Chromosome 9"/>
</dbReference>
<dbReference type="AlphaFoldDB" id="A0AAQ3MUM5"/>
<reference evidence="2 3" key="1">
    <citation type="journal article" date="2023" name="Life. Sci Alliance">
        <title>Evolutionary insights into 3D genome organization and epigenetic landscape of Vigna mungo.</title>
        <authorList>
            <person name="Junaid A."/>
            <person name="Singh B."/>
            <person name="Bhatia S."/>
        </authorList>
    </citation>
    <scope>NUCLEOTIDE SEQUENCE [LARGE SCALE GENOMIC DNA]</scope>
    <source>
        <strain evidence="2">Urdbean</strain>
    </source>
</reference>
<protein>
    <submittedName>
        <fullName evidence="2">Uncharacterized protein</fullName>
    </submittedName>
</protein>
<name>A0AAQ3MUM5_VIGMU</name>
<feature type="region of interest" description="Disordered" evidence="1">
    <location>
        <begin position="1"/>
        <end position="22"/>
    </location>
</feature>
<evidence type="ECO:0000256" key="1">
    <source>
        <dbReference type="SAM" id="MobiDB-lite"/>
    </source>
</evidence>
<sequence>MEKPQSLLTLSRPSKTRDQASPTTDYSFVRNFIKHFSGRWQVVVPFRVHRNQAITNRRVREETRLLNVDMNQFYVTEIFGPKARLKEERESKVVGRKWMPFQIVEQRKGVKKVTLLGENSDDGIEREDVWILEMVKDAKSNA</sequence>
<evidence type="ECO:0000313" key="3">
    <source>
        <dbReference type="Proteomes" id="UP001374535"/>
    </source>
</evidence>
<accession>A0AAQ3MUM5</accession>
<organism evidence="2 3">
    <name type="scientific">Vigna mungo</name>
    <name type="common">Black gram</name>
    <name type="synonym">Phaseolus mungo</name>
    <dbReference type="NCBI Taxonomy" id="3915"/>
    <lineage>
        <taxon>Eukaryota</taxon>
        <taxon>Viridiplantae</taxon>
        <taxon>Streptophyta</taxon>
        <taxon>Embryophyta</taxon>
        <taxon>Tracheophyta</taxon>
        <taxon>Spermatophyta</taxon>
        <taxon>Magnoliopsida</taxon>
        <taxon>eudicotyledons</taxon>
        <taxon>Gunneridae</taxon>
        <taxon>Pentapetalae</taxon>
        <taxon>rosids</taxon>
        <taxon>fabids</taxon>
        <taxon>Fabales</taxon>
        <taxon>Fabaceae</taxon>
        <taxon>Papilionoideae</taxon>
        <taxon>50 kb inversion clade</taxon>
        <taxon>NPAAA clade</taxon>
        <taxon>indigoferoid/millettioid clade</taxon>
        <taxon>Phaseoleae</taxon>
        <taxon>Vigna</taxon>
    </lineage>
</organism>
<dbReference type="EMBL" id="CP144692">
    <property type="protein sequence ID" value="WVY97238.1"/>
    <property type="molecule type" value="Genomic_DNA"/>
</dbReference>
<keyword evidence="3" id="KW-1185">Reference proteome</keyword>
<evidence type="ECO:0000313" key="2">
    <source>
        <dbReference type="EMBL" id="WVY97238.1"/>
    </source>
</evidence>
<gene>
    <name evidence="2" type="ORF">V8G54_029389</name>
</gene>
<proteinExistence type="predicted"/>